<dbReference type="EMBL" id="JAFHKK010000003">
    <property type="protein sequence ID" value="MBN2963560.1"/>
    <property type="molecule type" value="Genomic_DNA"/>
</dbReference>
<dbReference type="CDD" id="cd00995">
    <property type="entry name" value="PBP2_NikA_DppA_OppA_like"/>
    <property type="match status" value="1"/>
</dbReference>
<keyword evidence="2" id="KW-0813">Transport</keyword>
<evidence type="ECO:0000256" key="1">
    <source>
        <dbReference type="ARBA" id="ARBA00005695"/>
    </source>
</evidence>
<keyword evidence="3 4" id="KW-0732">Signal</keyword>
<evidence type="ECO:0000256" key="2">
    <source>
        <dbReference type="ARBA" id="ARBA00022448"/>
    </source>
</evidence>
<dbReference type="PANTHER" id="PTHR30290:SF9">
    <property type="entry name" value="OLIGOPEPTIDE-BINDING PROTEIN APPA"/>
    <property type="match status" value="1"/>
</dbReference>
<dbReference type="SUPFAM" id="SSF53850">
    <property type="entry name" value="Periplasmic binding protein-like II"/>
    <property type="match status" value="1"/>
</dbReference>
<evidence type="ECO:0000313" key="7">
    <source>
        <dbReference type="Proteomes" id="UP000703590"/>
    </source>
</evidence>
<gene>
    <name evidence="6" type="ORF">JWV37_02110</name>
</gene>
<sequence>MKRSLTLLFCLFSTLVASGYRLDDSASLALQTRHPDSHIKVFLPTMPYLYLSKLVNGTLVRSSDSSQGWEYMMAHSHRQLSPTVYDFFLVEGAVFQDGSPFDADAVLENFASMRKSPFRYSDLFSRLDRVEKISPLHVRFTLTQPYELFMFDLTMVNLYTSTYLEHYGWGFKGASTSNSMKHPGPYGLGPYILKEGFATGGEQTPVIELEANPHYYDPRLPYIQKITIYTELGTEAVLEAALEREGSLDIAPIPFNRKTEAVLSPYAKLITHPSTHNISVYFNMLKPRGVLKDKAVRIALNEAINQENLLKFVYKNEGRIAPTAATRNYASVETATQDLPTHFERAAAAPDAKERTKKRREILEGLTLKVYTLERFMFLWKGIEYQLSQYGVRLEYETTTSEKELYAQLLTNRESPKNWDILAWGNDDWCSNHPWTVFFNYRTDDVWSTIDEDAPLQGLLQEFFTLPYNSPAFVQSVGRITKRAYEEAYMLFVPSPNIVLAVNKEVSYTPSAVLLMPLWEAKITPYHWSIRQGAYPSARHLPIRPNAHLFEERP</sequence>
<dbReference type="Proteomes" id="UP000703590">
    <property type="component" value="Unassembled WGS sequence"/>
</dbReference>
<dbReference type="Gene3D" id="3.10.105.10">
    <property type="entry name" value="Dipeptide-binding Protein, Domain 3"/>
    <property type="match status" value="1"/>
</dbReference>
<feature type="chain" id="PRO_5047447263" evidence="4">
    <location>
        <begin position="20"/>
        <end position="554"/>
    </location>
</feature>
<dbReference type="Gene3D" id="3.40.190.10">
    <property type="entry name" value="Periplasmic binding protein-like II"/>
    <property type="match status" value="1"/>
</dbReference>
<evidence type="ECO:0000313" key="6">
    <source>
        <dbReference type="EMBL" id="MBN2963560.1"/>
    </source>
</evidence>
<feature type="domain" description="Solute-binding protein family 5" evidence="5">
    <location>
        <begin position="83"/>
        <end position="442"/>
    </location>
</feature>
<evidence type="ECO:0000259" key="5">
    <source>
        <dbReference type="Pfam" id="PF00496"/>
    </source>
</evidence>
<proteinExistence type="inferred from homology"/>
<accession>A0ABS2WPS0</accession>
<dbReference type="PANTHER" id="PTHR30290">
    <property type="entry name" value="PERIPLASMIC BINDING COMPONENT OF ABC TRANSPORTER"/>
    <property type="match status" value="1"/>
</dbReference>
<evidence type="ECO:0000256" key="3">
    <source>
        <dbReference type="ARBA" id="ARBA00022729"/>
    </source>
</evidence>
<dbReference type="Pfam" id="PF00496">
    <property type="entry name" value="SBP_bac_5"/>
    <property type="match status" value="1"/>
</dbReference>
<feature type="signal peptide" evidence="4">
    <location>
        <begin position="1"/>
        <end position="19"/>
    </location>
</feature>
<dbReference type="InterPro" id="IPR039424">
    <property type="entry name" value="SBP_5"/>
</dbReference>
<name>A0ABS2WPS0_9BACT</name>
<comment type="similarity">
    <text evidence="1">Belongs to the bacterial solute-binding protein 5 family.</text>
</comment>
<dbReference type="InterPro" id="IPR000914">
    <property type="entry name" value="SBP_5_dom"/>
</dbReference>
<reference evidence="6" key="2">
    <citation type="submission" date="2021-02" db="EMBL/GenBank/DDBJ databases">
        <authorList>
            <person name="Merkel A.Y."/>
        </authorList>
    </citation>
    <scope>NUCLEOTIDE SEQUENCE</scope>
    <source>
        <strain evidence="6">T05b</strain>
    </source>
</reference>
<comment type="caution">
    <text evidence="6">The sequence shown here is derived from an EMBL/GenBank/DDBJ whole genome shotgun (WGS) entry which is preliminary data.</text>
</comment>
<reference evidence="6" key="1">
    <citation type="submission" date="2021-02" db="EMBL/GenBank/DDBJ databases">
        <title>Sulfurospirillum tamanensis sp. nov.</title>
        <authorList>
            <person name="Frolova A."/>
            <person name="Merkel A."/>
            <person name="Slobodkin A."/>
        </authorList>
    </citation>
    <scope>NUCLEOTIDE SEQUENCE</scope>
    <source>
        <strain evidence="6">T05b</strain>
    </source>
</reference>
<protein>
    <submittedName>
        <fullName evidence="6">ABC transporter substrate-binding protein</fullName>
    </submittedName>
</protein>
<dbReference type="RefSeq" id="WP_205458003.1">
    <property type="nucleotide sequence ID" value="NZ_JAFHKK010000003.1"/>
</dbReference>
<evidence type="ECO:0000256" key="4">
    <source>
        <dbReference type="SAM" id="SignalP"/>
    </source>
</evidence>
<organism evidence="6 7">
    <name type="scientific">Sulfurospirillum tamanense</name>
    <dbReference type="NCBI Taxonomy" id="2813362"/>
    <lineage>
        <taxon>Bacteria</taxon>
        <taxon>Pseudomonadati</taxon>
        <taxon>Campylobacterota</taxon>
        <taxon>Epsilonproteobacteria</taxon>
        <taxon>Campylobacterales</taxon>
        <taxon>Sulfurospirillaceae</taxon>
        <taxon>Sulfurospirillum</taxon>
    </lineage>
</organism>
<keyword evidence="7" id="KW-1185">Reference proteome</keyword>